<sequence length="138" mass="15388">MSAVPPQTKIKNISPPMRGRVGKTDRFPKKFFLKLWVSRCGGQYLLLTMGYRAVRFKTQRPQYKALCSNAGRFFYLQNKPARCGNGLLNRLAAYGGWGSCPLFCAIHNMGAGSSNRKDARYKGSSPLRVAMLCVLYAA</sequence>
<accession>A0A8S5RQN5</accession>
<name>A0A8S5RQN5_9CAUD</name>
<reference evidence="1" key="1">
    <citation type="journal article" date="2021" name="Proc. Natl. Acad. Sci. U.S.A.">
        <title>A Catalog of Tens of Thousands of Viruses from Human Metagenomes Reveals Hidden Associations with Chronic Diseases.</title>
        <authorList>
            <person name="Tisza M.J."/>
            <person name="Buck C.B."/>
        </authorList>
    </citation>
    <scope>NUCLEOTIDE SEQUENCE</scope>
    <source>
        <strain evidence="1">CtuoI59</strain>
    </source>
</reference>
<evidence type="ECO:0000313" key="1">
    <source>
        <dbReference type="EMBL" id="DAE46963.1"/>
    </source>
</evidence>
<protein>
    <submittedName>
        <fullName evidence="1">Uncharacterized protein</fullName>
    </submittedName>
</protein>
<dbReference type="EMBL" id="BK033130">
    <property type="protein sequence ID" value="DAE46963.1"/>
    <property type="molecule type" value="Genomic_DNA"/>
</dbReference>
<proteinExistence type="predicted"/>
<organism evidence="1">
    <name type="scientific">Ackermannviridae sp</name>
    <dbReference type="NCBI Taxonomy" id="2831612"/>
    <lineage>
        <taxon>Viruses</taxon>
        <taxon>Duplodnaviria</taxon>
        <taxon>Heunggongvirae</taxon>
        <taxon>Uroviricota</taxon>
        <taxon>Caudoviricetes</taxon>
        <taxon>Pantevenvirales</taxon>
        <taxon>Ackermannviridae</taxon>
    </lineage>
</organism>